<dbReference type="EMBL" id="JAMRDG010000001">
    <property type="protein sequence ID" value="KAJ3707727.1"/>
    <property type="molecule type" value="Genomic_DNA"/>
</dbReference>
<feature type="compositionally biased region" description="Acidic residues" evidence="4">
    <location>
        <begin position="582"/>
        <end position="591"/>
    </location>
</feature>
<comment type="caution">
    <text evidence="5">The sequence shown here is derived from an EMBL/GenBank/DDBJ whole genome shotgun (WGS) entry which is preliminary data.</text>
</comment>
<feature type="compositionally biased region" description="Basic residues" evidence="4">
    <location>
        <begin position="8"/>
        <end position="17"/>
    </location>
</feature>
<comment type="subcellular location">
    <subcellularLocation>
        <location evidence="1">Nucleus</location>
        <location evidence="1">Nucleolus</location>
    </subcellularLocation>
</comment>
<feature type="compositionally biased region" description="Acidic residues" evidence="4">
    <location>
        <begin position="112"/>
        <end position="138"/>
    </location>
</feature>
<gene>
    <name evidence="5" type="ORF">LUZ61_011432</name>
</gene>
<evidence type="ECO:0000313" key="6">
    <source>
        <dbReference type="Proteomes" id="UP001210211"/>
    </source>
</evidence>
<dbReference type="InterPro" id="IPR006709">
    <property type="entry name" value="SSU_processome_Utp14"/>
</dbReference>
<dbReference type="Proteomes" id="UP001210211">
    <property type="component" value="Unassembled WGS sequence"/>
</dbReference>
<evidence type="ECO:0000256" key="1">
    <source>
        <dbReference type="ARBA" id="ARBA00004604"/>
    </source>
</evidence>
<feature type="compositionally biased region" description="Acidic residues" evidence="4">
    <location>
        <begin position="532"/>
        <end position="541"/>
    </location>
</feature>
<evidence type="ECO:0000256" key="2">
    <source>
        <dbReference type="ARBA" id="ARBA00022553"/>
    </source>
</evidence>
<evidence type="ECO:0000256" key="3">
    <source>
        <dbReference type="ARBA" id="ARBA00023242"/>
    </source>
</evidence>
<feature type="compositionally biased region" description="Basic and acidic residues" evidence="4">
    <location>
        <begin position="229"/>
        <end position="239"/>
    </location>
</feature>
<feature type="compositionally biased region" description="Basic and acidic residues" evidence="4">
    <location>
        <begin position="567"/>
        <end position="581"/>
    </location>
</feature>
<feature type="region of interest" description="Disordered" evidence="4">
    <location>
        <begin position="220"/>
        <end position="239"/>
    </location>
</feature>
<organism evidence="5 6">
    <name type="scientific">Rhynchospora tenuis</name>
    <dbReference type="NCBI Taxonomy" id="198213"/>
    <lineage>
        <taxon>Eukaryota</taxon>
        <taxon>Viridiplantae</taxon>
        <taxon>Streptophyta</taxon>
        <taxon>Embryophyta</taxon>
        <taxon>Tracheophyta</taxon>
        <taxon>Spermatophyta</taxon>
        <taxon>Magnoliopsida</taxon>
        <taxon>Liliopsida</taxon>
        <taxon>Poales</taxon>
        <taxon>Cyperaceae</taxon>
        <taxon>Cyperoideae</taxon>
        <taxon>Rhynchosporeae</taxon>
        <taxon>Rhynchospora</taxon>
    </lineage>
</organism>
<feature type="compositionally biased region" description="Acidic residues" evidence="4">
    <location>
        <begin position="449"/>
        <end position="464"/>
    </location>
</feature>
<dbReference type="PANTHER" id="PTHR14150:SF12">
    <property type="entry name" value="U3 SMALL NUCLEOLAR RNA-ASSOCIATED PROTEIN 14 HOMOLOG A"/>
    <property type="match status" value="1"/>
</dbReference>
<feature type="compositionally biased region" description="Basic and acidic residues" evidence="4">
    <location>
        <begin position="86"/>
        <end position="111"/>
    </location>
</feature>
<evidence type="ECO:0000256" key="4">
    <source>
        <dbReference type="SAM" id="MobiDB-lite"/>
    </source>
</evidence>
<feature type="region of interest" description="Disordered" evidence="4">
    <location>
        <begin position="869"/>
        <end position="917"/>
    </location>
</feature>
<dbReference type="Pfam" id="PF04615">
    <property type="entry name" value="Utp14"/>
    <property type="match status" value="1"/>
</dbReference>
<evidence type="ECO:0000313" key="5">
    <source>
        <dbReference type="EMBL" id="KAJ3707727.1"/>
    </source>
</evidence>
<protein>
    <recommendedName>
        <fullName evidence="7">U3 small nucleolar RNA-associated protein 14</fullName>
    </recommendedName>
</protein>
<dbReference type="PANTHER" id="PTHR14150">
    <property type="entry name" value="U3 SMALL NUCLEOLAR RNA-ASSOCIATED PROTEIN 14"/>
    <property type="match status" value="1"/>
</dbReference>
<feature type="region of interest" description="Disordered" evidence="4">
    <location>
        <begin position="507"/>
        <end position="609"/>
    </location>
</feature>
<feature type="compositionally biased region" description="Basic and acidic residues" evidence="4">
    <location>
        <begin position="870"/>
        <end position="880"/>
    </location>
</feature>
<feature type="region of interest" description="Disordered" evidence="4">
    <location>
        <begin position="654"/>
        <end position="691"/>
    </location>
</feature>
<feature type="compositionally biased region" description="Basic and acidic residues" evidence="4">
    <location>
        <begin position="507"/>
        <end position="520"/>
    </location>
</feature>
<keyword evidence="6" id="KW-1185">Reference proteome</keyword>
<proteinExistence type="predicted"/>
<dbReference type="GO" id="GO:0032040">
    <property type="term" value="C:small-subunit processome"/>
    <property type="evidence" value="ECO:0007669"/>
    <property type="project" value="InterPro"/>
</dbReference>
<feature type="compositionally biased region" description="Basic and acidic residues" evidence="4">
    <location>
        <begin position="475"/>
        <end position="491"/>
    </location>
</feature>
<dbReference type="AlphaFoldDB" id="A0AAD6F066"/>
<keyword evidence="2" id="KW-0597">Phosphoprotein</keyword>
<name>A0AAD6F066_9POAL</name>
<feature type="compositionally biased region" description="Polar residues" evidence="4">
    <location>
        <begin position="662"/>
        <end position="677"/>
    </location>
</feature>
<accession>A0AAD6F066</accession>
<reference evidence="5 6" key="1">
    <citation type="journal article" date="2022" name="Cell">
        <title>Repeat-based holocentromeres influence genome architecture and karyotype evolution.</title>
        <authorList>
            <person name="Hofstatter P.G."/>
            <person name="Thangavel G."/>
            <person name="Lux T."/>
            <person name="Neumann P."/>
            <person name="Vondrak T."/>
            <person name="Novak P."/>
            <person name="Zhang M."/>
            <person name="Costa L."/>
            <person name="Castellani M."/>
            <person name="Scott A."/>
            <person name="Toegelov H."/>
            <person name="Fuchs J."/>
            <person name="Mata-Sucre Y."/>
            <person name="Dias Y."/>
            <person name="Vanzela A.L.L."/>
            <person name="Huettel B."/>
            <person name="Almeida C.C.S."/>
            <person name="Simkova H."/>
            <person name="Souza G."/>
            <person name="Pedrosa-Harand A."/>
            <person name="Macas J."/>
            <person name="Mayer K.F.X."/>
            <person name="Houben A."/>
            <person name="Marques A."/>
        </authorList>
    </citation>
    <scope>NUCLEOTIDE SEQUENCE [LARGE SCALE GENOMIC DNA]</scope>
    <source>
        <strain evidence="5">RhyTen1mFocal</strain>
    </source>
</reference>
<dbReference type="GO" id="GO:0006364">
    <property type="term" value="P:rRNA processing"/>
    <property type="evidence" value="ECO:0007669"/>
    <property type="project" value="InterPro"/>
</dbReference>
<keyword evidence="3" id="KW-0539">Nucleus</keyword>
<feature type="compositionally biased region" description="Basic residues" evidence="4">
    <location>
        <begin position="27"/>
        <end position="43"/>
    </location>
</feature>
<feature type="region of interest" description="Disordered" evidence="4">
    <location>
        <begin position="1"/>
        <end position="152"/>
    </location>
</feature>
<sequence>MADSTEKNRRKQKRTKSKAAESTFLSKKGKPEKKGRMKMKGKGKGRDNDQRKRRGGGPRLPNVLRQELGLDTKRNSSSDSDSEGGEDVRDFYELHEEVAQEESGKNRRFDEVENYEYELPEDFEDEEVPSDEGEDDEISSGKSDYEGDEEGGERHLRMLQDITGIPKEAFDGEKNKREEVLVSQADVGSESVTIHDLLAPLQGMPGYSSLRKRVLQQEKQPMTLQAPLRKSERDKVQRKVSDKFARKEITKWEGVVKRNREAPTLFFEQDQNLGYSTVGAIASGFEPRTEFEKQMAQLRQDPELVEAYKNDGARMLELNKVSVKDVMDRQNRLAKMRSLLFRHEMKAKRIKKIKSKTYHKIKKKARQKAASAELEMNPEAAKLQAIKQEQKRAEERLTLKHKNSSKWAKRILKRGLDVQDDATRAAIAEQLQKHEELKRKMNSMNDNDSTTDEESSDDDDEDEDESKRALKALNKAKEKTAKVLEEGDEAPKKGLFALPFMERGLKKRQEEAYEEARQALEDYDATLNQLQDEGEEGEEEMQQNSSAVKVTGKRTFGPAKKTVAQEYNKRQRLDDFEKNSDSEEDDGEFDEPVPQIVEDKNDKTEGVQLGTSLLDEEQVMAQHSIFRNLGDMEKAVGPKTTYEVAIFAGDSFRKVRSDSGHSNKATTSSVKHTSKPSQETKETDQSYDTDSDTEMVEGFLTTNLSADQKPDYELPSQAELVRRVFAGDDVAAEFEREKLEILNEENPEAEKPALVPGWGQWTHVQKKKGLPDWMVREHEEKKRKRKEALKKRKDAKFDHVIISETINKKAEKLMATSLPFPFTSKEAYEGNMRMPIGPDFNPVSALSALNRPEIIKKPGLIIQPIEYEEVDPHETPDQPKRIIQGAKPKQSSKEKSKKGKSANKLVPKTLGKKVKST</sequence>
<feature type="region of interest" description="Disordered" evidence="4">
    <location>
        <begin position="435"/>
        <end position="491"/>
    </location>
</feature>
<evidence type="ECO:0008006" key="7">
    <source>
        <dbReference type="Google" id="ProtNLM"/>
    </source>
</evidence>